<accession>A0A382TQZ3</accession>
<name>A0A382TQZ3_9ZZZZ</name>
<feature type="transmembrane region" description="Helical" evidence="1">
    <location>
        <begin position="27"/>
        <end position="53"/>
    </location>
</feature>
<organism evidence="2">
    <name type="scientific">marine metagenome</name>
    <dbReference type="NCBI Taxonomy" id="408172"/>
    <lineage>
        <taxon>unclassified sequences</taxon>
        <taxon>metagenomes</taxon>
        <taxon>ecological metagenomes</taxon>
    </lineage>
</organism>
<dbReference type="EMBL" id="UINC01138299">
    <property type="protein sequence ID" value="SVD24162.1"/>
    <property type="molecule type" value="Genomic_DNA"/>
</dbReference>
<gene>
    <name evidence="2" type="ORF">METZ01_LOCUS377016</name>
</gene>
<evidence type="ECO:0000256" key="1">
    <source>
        <dbReference type="SAM" id="Phobius"/>
    </source>
</evidence>
<keyword evidence="1" id="KW-0472">Membrane</keyword>
<feature type="transmembrane region" description="Helical" evidence="1">
    <location>
        <begin position="65"/>
        <end position="87"/>
    </location>
</feature>
<feature type="non-terminal residue" evidence="2">
    <location>
        <position position="139"/>
    </location>
</feature>
<keyword evidence="1" id="KW-1133">Transmembrane helix</keyword>
<sequence>MLGILLETMHGLKIRMYLDVSNETRRLMWTLAHAHGSLLGLIHLILGLCLRIVPEIGSRHLRMISTSLIMASVFLPGGFFLGGIVVYGGDPGLGILAVPIGAALLVVAIYKIALGSATIETTTSTSGKTGRWNDSKCCK</sequence>
<dbReference type="AlphaFoldDB" id="A0A382TQZ3"/>
<reference evidence="2" key="1">
    <citation type="submission" date="2018-05" db="EMBL/GenBank/DDBJ databases">
        <authorList>
            <person name="Lanie J.A."/>
            <person name="Ng W.-L."/>
            <person name="Kazmierczak K.M."/>
            <person name="Andrzejewski T.M."/>
            <person name="Davidsen T.M."/>
            <person name="Wayne K.J."/>
            <person name="Tettelin H."/>
            <person name="Glass J.I."/>
            <person name="Rusch D."/>
            <person name="Podicherti R."/>
            <person name="Tsui H.-C.T."/>
            <person name="Winkler M.E."/>
        </authorList>
    </citation>
    <scope>NUCLEOTIDE SEQUENCE</scope>
</reference>
<keyword evidence="1" id="KW-0812">Transmembrane</keyword>
<proteinExistence type="predicted"/>
<protein>
    <submittedName>
        <fullName evidence="2">Uncharacterized protein</fullName>
    </submittedName>
</protein>
<feature type="transmembrane region" description="Helical" evidence="1">
    <location>
        <begin position="93"/>
        <end position="114"/>
    </location>
</feature>
<evidence type="ECO:0000313" key="2">
    <source>
        <dbReference type="EMBL" id="SVD24162.1"/>
    </source>
</evidence>